<dbReference type="EC" id="2.7.7.7" evidence="2"/>
<dbReference type="eggNOG" id="COG0847">
    <property type="taxonomic scope" value="Bacteria"/>
</dbReference>
<dbReference type="InterPro" id="IPR036397">
    <property type="entry name" value="RNaseH_sf"/>
</dbReference>
<evidence type="ECO:0000313" key="5">
    <source>
        <dbReference type="Proteomes" id="UP001565471"/>
    </source>
</evidence>
<keyword evidence="2" id="KW-0548">Nucleotidyltransferase</keyword>
<reference evidence="2" key="1">
    <citation type="submission" date="2021-02" db="EMBL/GenBank/DDBJ databases">
        <title>Genomic Encyclopedia of Type Strains, Phase IV (KMG-V): Genome sequencing to study the core and pangenomes of soil and plant-associated prokaryotes.</title>
        <authorList>
            <person name="Whitman W."/>
        </authorList>
    </citation>
    <scope>NUCLEOTIDE SEQUENCE</scope>
    <source>
        <strain evidence="2">USDA 406</strain>
    </source>
</reference>
<dbReference type="SMART" id="SM00479">
    <property type="entry name" value="EXOIII"/>
    <property type="match status" value="1"/>
</dbReference>
<dbReference type="EMBL" id="JBGBZA010000002">
    <property type="protein sequence ID" value="MEY9320720.1"/>
    <property type="molecule type" value="Genomic_DNA"/>
</dbReference>
<name>A0A1E3EU91_BRAEL</name>
<accession>A0A1E3EU91</accession>
<gene>
    <name evidence="3" type="ORF">ABIF29_007519</name>
    <name evidence="2" type="ORF">JOH49_003642</name>
</gene>
<dbReference type="GO" id="GO:0003887">
    <property type="term" value="F:DNA-directed DNA polymerase activity"/>
    <property type="evidence" value="ECO:0007669"/>
    <property type="project" value="UniProtKB-EC"/>
</dbReference>
<dbReference type="PANTHER" id="PTHR30231:SF7">
    <property type="entry name" value="BLR4117 PROTEIN"/>
    <property type="match status" value="1"/>
</dbReference>
<dbReference type="CDD" id="cd06127">
    <property type="entry name" value="DEDDh"/>
    <property type="match status" value="1"/>
</dbReference>
<dbReference type="OrthoDB" id="6193218at2"/>
<dbReference type="GO" id="GO:0003676">
    <property type="term" value="F:nucleic acid binding"/>
    <property type="evidence" value="ECO:0007669"/>
    <property type="project" value="InterPro"/>
</dbReference>
<dbReference type="GO" id="GO:0005829">
    <property type="term" value="C:cytosol"/>
    <property type="evidence" value="ECO:0007669"/>
    <property type="project" value="TreeGrafter"/>
</dbReference>
<dbReference type="Proteomes" id="UP001565471">
    <property type="component" value="Unassembled WGS sequence"/>
</dbReference>
<feature type="domain" description="Exonuclease" evidence="1">
    <location>
        <begin position="31"/>
        <end position="205"/>
    </location>
</feature>
<organism evidence="2 4">
    <name type="scientific">Bradyrhizobium elkanii</name>
    <dbReference type="NCBI Taxonomy" id="29448"/>
    <lineage>
        <taxon>Bacteria</taxon>
        <taxon>Pseudomonadati</taxon>
        <taxon>Pseudomonadota</taxon>
        <taxon>Alphaproteobacteria</taxon>
        <taxon>Hyphomicrobiales</taxon>
        <taxon>Nitrobacteraceae</taxon>
        <taxon>Bradyrhizobium</taxon>
    </lineage>
</organism>
<dbReference type="RefSeq" id="WP_016846991.1">
    <property type="nucleotide sequence ID" value="NZ_BJNL01000038.1"/>
</dbReference>
<keyword evidence="5" id="KW-1185">Reference proteome</keyword>
<evidence type="ECO:0000313" key="2">
    <source>
        <dbReference type="EMBL" id="MBP1293889.1"/>
    </source>
</evidence>
<dbReference type="GeneID" id="92951490"/>
<keyword evidence="2" id="KW-0808">Transferase</keyword>
<dbReference type="InterPro" id="IPR013520">
    <property type="entry name" value="Ribonucl_H"/>
</dbReference>
<proteinExistence type="predicted"/>
<dbReference type="NCBIfam" id="NF006601">
    <property type="entry name" value="PRK09145.1"/>
    <property type="match status" value="1"/>
</dbReference>
<dbReference type="SUPFAM" id="SSF53098">
    <property type="entry name" value="Ribonuclease H-like"/>
    <property type="match status" value="1"/>
</dbReference>
<dbReference type="Proteomes" id="UP000673383">
    <property type="component" value="Unassembled WGS sequence"/>
</dbReference>
<dbReference type="InterPro" id="IPR012337">
    <property type="entry name" value="RNaseH-like_sf"/>
</dbReference>
<dbReference type="AlphaFoldDB" id="A0A1E3EU91"/>
<reference evidence="3 5" key="2">
    <citation type="submission" date="2024-07" db="EMBL/GenBank/DDBJ databases">
        <title>Genomic Encyclopedia of Type Strains, Phase V (KMG-V): Genome sequencing to study the core and pangenomes of soil and plant-associated prokaryotes.</title>
        <authorList>
            <person name="Whitman W."/>
        </authorList>
    </citation>
    <scope>NUCLEOTIDE SEQUENCE [LARGE SCALE GENOMIC DNA]</scope>
    <source>
        <strain evidence="3 5">USDA 415</strain>
    </source>
</reference>
<protein>
    <submittedName>
        <fullName evidence="2">DNA polymerase-3 subunit epsilon</fullName>
        <ecNumber evidence="2">2.7.7.7</ecNumber>
    </submittedName>
</protein>
<sequence>MIPRAIKRLFHQASIGDQSYRFMFRREPADEVVAIDCETTGLNVRTDDIISIGAIKIRGNRILTSERFERMVRPDASIPADAIKIHRLRQVDVEHEAPIRKLLPDFLHFVGGRPLVGYYVDFDIAMLDKYILPFIGIELPNPRIEISSLYYDRKYGDAPPHTSIDLSFSAILADLEIPSLPQHDAFNDALMTAMMYVVLRDKKKRGMRIPRSNSQAVSDPFGGQAILA</sequence>
<dbReference type="GO" id="GO:0008408">
    <property type="term" value="F:3'-5' exonuclease activity"/>
    <property type="evidence" value="ECO:0007669"/>
    <property type="project" value="TreeGrafter"/>
</dbReference>
<dbReference type="EMBL" id="JAFICZ010000001">
    <property type="protein sequence ID" value="MBP1293889.1"/>
    <property type="molecule type" value="Genomic_DNA"/>
</dbReference>
<dbReference type="PANTHER" id="PTHR30231">
    <property type="entry name" value="DNA POLYMERASE III SUBUNIT EPSILON"/>
    <property type="match status" value="1"/>
</dbReference>
<dbReference type="Gene3D" id="3.30.420.10">
    <property type="entry name" value="Ribonuclease H-like superfamily/Ribonuclease H"/>
    <property type="match status" value="1"/>
</dbReference>
<evidence type="ECO:0000313" key="3">
    <source>
        <dbReference type="EMBL" id="MEY9320720.1"/>
    </source>
</evidence>
<evidence type="ECO:0000313" key="4">
    <source>
        <dbReference type="Proteomes" id="UP000673383"/>
    </source>
</evidence>
<dbReference type="Pfam" id="PF00929">
    <property type="entry name" value="RNase_T"/>
    <property type="match status" value="1"/>
</dbReference>
<evidence type="ECO:0000259" key="1">
    <source>
        <dbReference type="SMART" id="SM00479"/>
    </source>
</evidence>
<comment type="caution">
    <text evidence="2">The sequence shown here is derived from an EMBL/GenBank/DDBJ whole genome shotgun (WGS) entry which is preliminary data.</text>
</comment>